<dbReference type="SUPFAM" id="SSF69765">
    <property type="entry name" value="IpsF-like"/>
    <property type="match status" value="1"/>
</dbReference>
<dbReference type="GO" id="GO:0046872">
    <property type="term" value="F:metal ion binding"/>
    <property type="evidence" value="ECO:0007669"/>
    <property type="project" value="UniProtKB-KW"/>
</dbReference>
<evidence type="ECO:0000256" key="7">
    <source>
        <dbReference type="HAMAP-Rule" id="MF_00107"/>
    </source>
</evidence>
<dbReference type="GO" id="GO:0008685">
    <property type="term" value="F:2-C-methyl-D-erythritol 2,4-cyclodiphosphate synthase activity"/>
    <property type="evidence" value="ECO:0007669"/>
    <property type="project" value="UniProtKB-UniRule"/>
</dbReference>
<dbReference type="Proteomes" id="UP000231067">
    <property type="component" value="Unassembled WGS sequence"/>
</dbReference>
<dbReference type="Pfam" id="PF02542">
    <property type="entry name" value="YgbB"/>
    <property type="match status" value="1"/>
</dbReference>
<reference evidence="10 11" key="1">
    <citation type="submission" date="2017-09" db="EMBL/GenBank/DDBJ databases">
        <title>Depth-based differentiation of microbial function through sediment-hosted aquifers and enrichment of novel symbionts in the deep terrestrial subsurface.</title>
        <authorList>
            <person name="Probst A.J."/>
            <person name="Ladd B."/>
            <person name="Jarett J.K."/>
            <person name="Geller-Mcgrath D.E."/>
            <person name="Sieber C.M."/>
            <person name="Emerson J.B."/>
            <person name="Anantharaman K."/>
            <person name="Thomas B.C."/>
            <person name="Malmstrom R."/>
            <person name="Stieglmeier M."/>
            <person name="Klingl A."/>
            <person name="Woyke T."/>
            <person name="Ryan C.M."/>
            <person name="Banfield J.F."/>
        </authorList>
    </citation>
    <scope>NUCLEOTIDE SEQUENCE [LARGE SCALE GENOMIC DNA]</scope>
    <source>
        <strain evidence="10">CG23_combo_of_CG06-09_8_20_14_all_40_23</strain>
    </source>
</reference>
<name>A0A2H0A276_9BACT</name>
<feature type="domain" description="2-C-methyl-D-erythritol 2,4-cyclodiphosphate synthase" evidence="9">
    <location>
        <begin position="1"/>
        <end position="154"/>
    </location>
</feature>
<keyword evidence="4 7" id="KW-0479">Metal-binding</keyword>
<dbReference type="UniPathway" id="UPA00056">
    <property type="reaction ID" value="UER00095"/>
</dbReference>
<dbReference type="AlphaFoldDB" id="A0A2H0A276"/>
<proteinExistence type="inferred from homology"/>
<feature type="binding site" evidence="7">
    <location>
        <position position="10"/>
    </location>
    <ligand>
        <name>a divalent metal cation</name>
        <dbReference type="ChEBI" id="CHEBI:60240"/>
    </ligand>
</feature>
<evidence type="ECO:0000256" key="4">
    <source>
        <dbReference type="ARBA" id="ARBA00022723"/>
    </source>
</evidence>
<evidence type="ECO:0000313" key="11">
    <source>
        <dbReference type="Proteomes" id="UP000231067"/>
    </source>
</evidence>
<comment type="cofactor">
    <cofactor evidence="7">
        <name>a divalent metal cation</name>
        <dbReference type="ChEBI" id="CHEBI:60240"/>
    </cofactor>
    <text evidence="7">Binds 1 divalent metal cation per subunit.</text>
</comment>
<dbReference type="GO" id="GO:0016114">
    <property type="term" value="P:terpenoid biosynthetic process"/>
    <property type="evidence" value="ECO:0007669"/>
    <property type="project" value="InterPro"/>
</dbReference>
<feature type="binding site" evidence="7">
    <location>
        <begin position="8"/>
        <end position="10"/>
    </location>
    <ligand>
        <name>4-CDP-2-C-methyl-D-erythritol 2-phosphate</name>
        <dbReference type="ChEBI" id="CHEBI:57919"/>
    </ligand>
</feature>
<dbReference type="NCBIfam" id="TIGR00151">
    <property type="entry name" value="ispF"/>
    <property type="match status" value="1"/>
</dbReference>
<comment type="caution">
    <text evidence="10">The sequence shown here is derived from an EMBL/GenBank/DDBJ whole genome shotgun (WGS) entry which is preliminary data.</text>
</comment>
<evidence type="ECO:0000256" key="8">
    <source>
        <dbReference type="RuleBase" id="RU004395"/>
    </source>
</evidence>
<comment type="subunit">
    <text evidence="7">Homotrimer.</text>
</comment>
<feature type="binding site" evidence="7">
    <location>
        <position position="42"/>
    </location>
    <ligand>
        <name>a divalent metal cation</name>
        <dbReference type="ChEBI" id="CHEBI:60240"/>
    </ligand>
</feature>
<comment type="pathway">
    <text evidence="2 7">Isoprenoid biosynthesis; isopentenyl diphosphate biosynthesis via DXP pathway; isopentenyl diphosphate from 1-deoxy-D-xylulose 5-phosphate: step 4/6.</text>
</comment>
<dbReference type="PROSITE" id="PS01350">
    <property type="entry name" value="ISPF"/>
    <property type="match status" value="1"/>
</dbReference>
<feature type="site" description="Transition state stabilizer" evidence="7">
    <location>
        <position position="133"/>
    </location>
</feature>
<gene>
    <name evidence="7" type="primary">ispF</name>
    <name evidence="10" type="ORF">COX18_09805</name>
</gene>
<evidence type="ECO:0000256" key="1">
    <source>
        <dbReference type="ARBA" id="ARBA00000200"/>
    </source>
</evidence>
<dbReference type="InterPro" id="IPR036571">
    <property type="entry name" value="MECDP_synthase_sf"/>
</dbReference>
<keyword evidence="5 7" id="KW-0414">Isoprene biosynthesis</keyword>
<dbReference type="GO" id="GO:0019288">
    <property type="term" value="P:isopentenyl diphosphate biosynthetic process, methylerythritol 4-phosphate pathway"/>
    <property type="evidence" value="ECO:0007669"/>
    <property type="project" value="UniProtKB-UniRule"/>
</dbReference>
<evidence type="ECO:0000256" key="2">
    <source>
        <dbReference type="ARBA" id="ARBA00004709"/>
    </source>
</evidence>
<dbReference type="PANTHER" id="PTHR43181">
    <property type="entry name" value="2-C-METHYL-D-ERYTHRITOL 2,4-CYCLODIPHOSPHATE SYNTHASE, CHLOROPLASTIC"/>
    <property type="match status" value="1"/>
</dbReference>
<evidence type="ECO:0000256" key="3">
    <source>
        <dbReference type="ARBA" id="ARBA00012579"/>
    </source>
</evidence>
<dbReference type="PANTHER" id="PTHR43181:SF1">
    <property type="entry name" value="2-C-METHYL-D-ERYTHRITOL 2,4-CYCLODIPHOSPHATE SYNTHASE, CHLOROPLASTIC"/>
    <property type="match status" value="1"/>
</dbReference>
<comment type="catalytic activity">
    <reaction evidence="1 7 8">
        <text>4-CDP-2-C-methyl-D-erythritol 2-phosphate = 2-C-methyl-D-erythritol 2,4-cyclic diphosphate + CMP</text>
        <dbReference type="Rhea" id="RHEA:23864"/>
        <dbReference type="ChEBI" id="CHEBI:57919"/>
        <dbReference type="ChEBI" id="CHEBI:58483"/>
        <dbReference type="ChEBI" id="CHEBI:60377"/>
        <dbReference type="EC" id="4.6.1.12"/>
    </reaction>
</comment>
<evidence type="ECO:0000256" key="5">
    <source>
        <dbReference type="ARBA" id="ARBA00023229"/>
    </source>
</evidence>
<dbReference type="EMBL" id="PCSH01000165">
    <property type="protein sequence ID" value="PIP39557.1"/>
    <property type="molecule type" value="Genomic_DNA"/>
</dbReference>
<dbReference type="EC" id="4.6.1.12" evidence="3 7"/>
<protein>
    <recommendedName>
        <fullName evidence="3 7">2-C-methyl-D-erythritol 2,4-cyclodiphosphate synthase</fullName>
        <shortName evidence="7">MECDP-synthase</shortName>
        <shortName evidence="7">MECPP-synthase</shortName>
        <shortName evidence="7">MECPS</shortName>
        <ecNumber evidence="3 7">4.6.1.12</ecNumber>
    </recommendedName>
</protein>
<accession>A0A2H0A276</accession>
<dbReference type="HAMAP" id="MF_00107">
    <property type="entry name" value="IspF"/>
    <property type="match status" value="1"/>
</dbReference>
<evidence type="ECO:0000256" key="6">
    <source>
        <dbReference type="ARBA" id="ARBA00023239"/>
    </source>
</evidence>
<sequence>MRVGIGYDIHELVEGRDLVLGGVKIPYHLGLLGDSDADIIVHALIDALLGAIAAGDIGVQFGVGEPELMGISSMVLLNRCVEFLHSKGFAINNADVSVVVELPKLSNYIQQMRQNIADSLMVEAEMVSIKATTAKGLGIIGTNQAMAAYAVVSVNTRAGR</sequence>
<dbReference type="CDD" id="cd00554">
    <property type="entry name" value="MECDP_synthase"/>
    <property type="match status" value="1"/>
</dbReference>
<dbReference type="Gene3D" id="3.30.1330.50">
    <property type="entry name" value="2-C-methyl-D-erythritol 2,4-cyclodiphosphate synthase"/>
    <property type="match status" value="1"/>
</dbReference>
<keyword evidence="6 7" id="KW-0456">Lyase</keyword>
<feature type="site" description="Transition state stabilizer" evidence="7">
    <location>
        <position position="34"/>
    </location>
</feature>
<evidence type="ECO:0000259" key="9">
    <source>
        <dbReference type="Pfam" id="PF02542"/>
    </source>
</evidence>
<dbReference type="InterPro" id="IPR003526">
    <property type="entry name" value="MECDP_synthase"/>
</dbReference>
<feature type="binding site" evidence="7">
    <location>
        <position position="8"/>
    </location>
    <ligand>
        <name>a divalent metal cation</name>
        <dbReference type="ChEBI" id="CHEBI:60240"/>
    </ligand>
</feature>
<comment type="function">
    <text evidence="7">Involved in the biosynthesis of isopentenyl diphosphate (IPP) and dimethylallyl diphosphate (DMAPP), two major building blocks of isoprenoid compounds. Catalyzes the conversion of 4-diphosphocytidyl-2-C-methyl-D-erythritol 2-phosphate (CDP-ME2P) to 2-C-methyl-D-erythritol 2,4-cyclodiphosphate (ME-CPP) with a corresponding release of cytidine 5-monophosphate (CMP).</text>
</comment>
<evidence type="ECO:0000313" key="10">
    <source>
        <dbReference type="EMBL" id="PIP39557.1"/>
    </source>
</evidence>
<feature type="binding site" evidence="7">
    <location>
        <begin position="56"/>
        <end position="58"/>
    </location>
    <ligand>
        <name>4-CDP-2-C-methyl-D-erythritol 2-phosphate</name>
        <dbReference type="ChEBI" id="CHEBI:57919"/>
    </ligand>
</feature>
<dbReference type="InterPro" id="IPR020555">
    <property type="entry name" value="MECDP_synthase_CS"/>
</dbReference>
<organism evidence="10 11">
    <name type="scientific">Candidatus Desantisbacteria bacterium CG23_combo_of_CG06-09_8_20_14_all_40_23</name>
    <dbReference type="NCBI Taxonomy" id="1974550"/>
    <lineage>
        <taxon>Bacteria</taxon>
        <taxon>Candidatus Desantisiibacteriota</taxon>
    </lineage>
</organism>
<comment type="similarity">
    <text evidence="7 8">Belongs to the IspF family.</text>
</comment>
<comment type="caution">
    <text evidence="7">Lacks conserved residue(s) required for the propagation of feature annotation.</text>
</comment>